<accession>A0A1Q9ADL8</accession>
<dbReference type="Pfam" id="PF05336">
    <property type="entry name" value="rhaM"/>
    <property type="match status" value="1"/>
</dbReference>
<dbReference type="EC" id="5.1.3.32" evidence="5 6"/>
<feature type="binding site" evidence="5">
    <location>
        <begin position="78"/>
        <end position="79"/>
    </location>
    <ligand>
        <name>substrate</name>
    </ligand>
</feature>
<dbReference type="UniPathway" id="UPA00125"/>
<dbReference type="EMBL" id="MSPX01000003">
    <property type="protein sequence ID" value="OQP87424.1"/>
    <property type="molecule type" value="Genomic_DNA"/>
</dbReference>
<keyword evidence="3 5" id="KW-0119">Carbohydrate metabolism</keyword>
<comment type="catalytic activity">
    <reaction evidence="5">
        <text>alpha-L-rhamnose = beta-L-rhamnose</text>
        <dbReference type="Rhea" id="RHEA:25584"/>
        <dbReference type="ChEBI" id="CHEBI:27586"/>
        <dbReference type="ChEBI" id="CHEBI:27907"/>
        <dbReference type="EC" id="5.1.3.32"/>
    </reaction>
</comment>
<evidence type="ECO:0000256" key="4">
    <source>
        <dbReference type="ARBA" id="ARBA00023308"/>
    </source>
</evidence>
<dbReference type="InterPro" id="IPR008000">
    <property type="entry name" value="Rham/fucose_mutarotase"/>
</dbReference>
<dbReference type="Proteomes" id="UP000186143">
    <property type="component" value="Unassembled WGS sequence"/>
</dbReference>
<dbReference type="AlphaFoldDB" id="A0A1Q9ADL8"/>
<evidence type="ECO:0000256" key="2">
    <source>
        <dbReference type="ARBA" id="ARBA00023235"/>
    </source>
</evidence>
<dbReference type="PANTHER" id="PTHR34389:SF2">
    <property type="entry name" value="L-RHAMNOSE MUTAROTASE"/>
    <property type="match status" value="1"/>
</dbReference>
<feature type="active site" description="Proton donor" evidence="5">
    <location>
        <position position="24"/>
    </location>
</feature>
<dbReference type="STRING" id="1672749.BJF92_18415"/>
<organism evidence="7 9">
    <name type="scientific">Xaviernesmea rhizosphaerae</name>
    <dbReference type="NCBI Taxonomy" id="1672749"/>
    <lineage>
        <taxon>Bacteria</taxon>
        <taxon>Pseudomonadati</taxon>
        <taxon>Pseudomonadota</taxon>
        <taxon>Alphaproteobacteria</taxon>
        <taxon>Hyphomicrobiales</taxon>
        <taxon>Rhizobiaceae</taxon>
        <taxon>Rhizobium/Agrobacterium group</taxon>
        <taxon>Xaviernesmea</taxon>
    </lineage>
</organism>
<reference evidence="8 10" key="3">
    <citation type="journal article" date="2017" name="Antonie Van Leeuwenhoek">
        <title>Rhizobium rhizosphaerae sp. nov., a novel species isolated from rice rhizosphere.</title>
        <authorList>
            <person name="Zhao J.J."/>
            <person name="Zhang J."/>
            <person name="Zhang R.J."/>
            <person name="Zhang C.W."/>
            <person name="Yin H.Q."/>
            <person name="Zhang X.X."/>
        </authorList>
    </citation>
    <scope>NUCLEOTIDE SEQUENCE [LARGE SCALE GENOMIC DNA]</scope>
    <source>
        <strain evidence="8 10">RD15</strain>
    </source>
</reference>
<comment type="pathway">
    <text evidence="5">Carbohydrate metabolism; L-rhamnose metabolism.</text>
</comment>
<dbReference type="RefSeq" id="WP_075636876.1">
    <property type="nucleotide sequence ID" value="NZ_MKIO01000041.1"/>
</dbReference>
<dbReference type="Proteomes" id="UP000192652">
    <property type="component" value="Unassembled WGS sequence"/>
</dbReference>
<dbReference type="HAMAP" id="MF_01663">
    <property type="entry name" value="L_rham_rotase"/>
    <property type="match status" value="1"/>
</dbReference>
<evidence type="ECO:0000256" key="5">
    <source>
        <dbReference type="HAMAP-Rule" id="MF_01663"/>
    </source>
</evidence>
<comment type="similarity">
    <text evidence="5">Belongs to the rhamnose mutarotase family.</text>
</comment>
<evidence type="ECO:0000256" key="3">
    <source>
        <dbReference type="ARBA" id="ARBA00023277"/>
    </source>
</evidence>
<sequence>MNTELHAFTMKLHPGMEDEYRRRHDALWPELAALLHEAGVRDYSIHLDRATNTLFGVLTRPKDHGMAALPDHPVMKRWWAHMADIMETNPDNSPLQGELVTLFHLP</sequence>
<reference evidence="7 9" key="1">
    <citation type="submission" date="2016-09" db="EMBL/GenBank/DDBJ databases">
        <title>Rhizobium sp. nov., a novel species isolated from the rice rhizosphere.</title>
        <authorList>
            <person name="Zhao J."/>
            <person name="Zhang X."/>
        </authorList>
    </citation>
    <scope>NUCLEOTIDE SEQUENCE [LARGE SCALE GENOMIC DNA]</scope>
    <source>
        <strain evidence="7 9">MH17</strain>
    </source>
</reference>
<feature type="binding site" evidence="5">
    <location>
        <position position="43"/>
    </location>
    <ligand>
        <name>substrate</name>
    </ligand>
</feature>
<dbReference type="SUPFAM" id="SSF54909">
    <property type="entry name" value="Dimeric alpha+beta barrel"/>
    <property type="match status" value="1"/>
</dbReference>
<keyword evidence="2 5" id="KW-0413">Isomerase</keyword>
<comment type="subunit">
    <text evidence="5">Homodimer.</text>
</comment>
<keyword evidence="1 5" id="KW-0963">Cytoplasm</keyword>
<dbReference type="GO" id="GO:0005737">
    <property type="term" value="C:cytoplasm"/>
    <property type="evidence" value="ECO:0007669"/>
    <property type="project" value="UniProtKB-SubCell"/>
</dbReference>
<evidence type="ECO:0000313" key="10">
    <source>
        <dbReference type="Proteomes" id="UP000192652"/>
    </source>
</evidence>
<feature type="binding site" evidence="5">
    <location>
        <position position="20"/>
    </location>
    <ligand>
        <name>substrate</name>
    </ligand>
</feature>
<dbReference type="Gene3D" id="3.30.70.100">
    <property type="match status" value="1"/>
</dbReference>
<reference evidence="8" key="2">
    <citation type="submission" date="2016-12" db="EMBL/GenBank/DDBJ databases">
        <authorList>
            <person name="Zhang X."/>
            <person name="Zhao J."/>
        </authorList>
    </citation>
    <scope>NUCLEOTIDE SEQUENCE</scope>
    <source>
        <strain evidence="8">RD15</strain>
    </source>
</reference>
<comment type="subcellular location">
    <subcellularLocation>
        <location evidence="5">Cytoplasm</location>
    </subcellularLocation>
</comment>
<keyword evidence="4 5" id="KW-0684">Rhamnose metabolism</keyword>
<name>A0A1Q9ADL8_9HYPH</name>
<dbReference type="EMBL" id="MKIO01000041">
    <property type="protein sequence ID" value="OLP53011.1"/>
    <property type="molecule type" value="Genomic_DNA"/>
</dbReference>
<comment type="caution">
    <text evidence="7">The sequence shown here is derived from an EMBL/GenBank/DDBJ whole genome shotgun (WGS) entry which is preliminary data.</text>
</comment>
<evidence type="ECO:0000313" key="8">
    <source>
        <dbReference type="EMBL" id="OQP87424.1"/>
    </source>
</evidence>
<proteinExistence type="inferred from homology"/>
<dbReference type="InterPro" id="IPR013448">
    <property type="entry name" value="L-rhamnose_mutarotase"/>
</dbReference>
<dbReference type="PANTHER" id="PTHR34389">
    <property type="entry name" value="L-RHAMNOSE MUTAROTASE"/>
    <property type="match status" value="1"/>
</dbReference>
<dbReference type="OrthoDB" id="9799608at2"/>
<dbReference type="InterPro" id="IPR011008">
    <property type="entry name" value="Dimeric_a/b-barrel"/>
</dbReference>
<protein>
    <recommendedName>
        <fullName evidence="5 6">L-rhamnose mutarotase</fullName>
        <ecNumber evidence="5 6">5.1.3.32</ecNumber>
    </recommendedName>
    <alternativeName>
        <fullName evidence="5">Rhamnose 1-epimerase</fullName>
    </alternativeName>
    <alternativeName>
        <fullName evidence="5">Type-3 mutarotase</fullName>
    </alternativeName>
</protein>
<evidence type="ECO:0000313" key="7">
    <source>
        <dbReference type="EMBL" id="OLP53011.1"/>
    </source>
</evidence>
<dbReference type="GO" id="GO:0062192">
    <property type="term" value="F:L-rhamnose mutarotase activity"/>
    <property type="evidence" value="ECO:0007669"/>
    <property type="project" value="UniProtKB-UniRule"/>
</dbReference>
<dbReference type="GO" id="GO:0019301">
    <property type="term" value="P:rhamnose catabolic process"/>
    <property type="evidence" value="ECO:0007669"/>
    <property type="project" value="UniProtKB-UniRule"/>
</dbReference>
<evidence type="ECO:0000313" key="9">
    <source>
        <dbReference type="Proteomes" id="UP000186143"/>
    </source>
</evidence>
<evidence type="ECO:0000256" key="1">
    <source>
        <dbReference type="ARBA" id="ARBA00022490"/>
    </source>
</evidence>
<keyword evidence="10" id="KW-1185">Reference proteome</keyword>
<comment type="function">
    <text evidence="5">Involved in the anomeric conversion of L-rhamnose.</text>
</comment>
<dbReference type="NCBIfam" id="TIGR02625">
    <property type="entry name" value="YiiL_rotase"/>
    <property type="match status" value="1"/>
</dbReference>
<gene>
    <name evidence="5" type="primary">rhaM</name>
    <name evidence="7" type="ORF">BJF92_18415</name>
    <name evidence="8" type="ORF">BTR14_05690</name>
</gene>
<evidence type="ECO:0000256" key="6">
    <source>
        <dbReference type="NCBIfam" id="TIGR02625"/>
    </source>
</evidence>